<dbReference type="HOGENOM" id="CLU_012949_0_1_1"/>
<evidence type="ECO:0000256" key="3">
    <source>
        <dbReference type="ARBA" id="ARBA00022679"/>
    </source>
</evidence>
<dbReference type="AlphaFoldDB" id="B3LZ68"/>
<keyword evidence="7" id="KW-1185">Reference proteome</keyword>
<dbReference type="CDD" id="cd03784">
    <property type="entry name" value="GT1_Gtf-like"/>
    <property type="match status" value="1"/>
</dbReference>
<keyword evidence="4" id="KW-1133">Transmembrane helix</keyword>
<feature type="chain" id="PRO_5006454403" evidence="5">
    <location>
        <begin position="24"/>
        <end position="526"/>
    </location>
</feature>
<dbReference type="PANTHER" id="PTHR48043">
    <property type="entry name" value="EG:EG0003.4 PROTEIN-RELATED"/>
    <property type="match status" value="1"/>
</dbReference>
<evidence type="ECO:0000313" key="7">
    <source>
        <dbReference type="Proteomes" id="UP000007801"/>
    </source>
</evidence>
<evidence type="ECO:0000256" key="5">
    <source>
        <dbReference type="SAM" id="SignalP"/>
    </source>
</evidence>
<dbReference type="KEGG" id="dan:6501037"/>
<keyword evidence="2 6" id="KW-0328">Glycosyltransferase</keyword>
<keyword evidence="4" id="KW-0812">Transmembrane</keyword>
<dbReference type="GO" id="GO:0008194">
    <property type="term" value="F:UDP-glycosyltransferase activity"/>
    <property type="evidence" value="ECO:0007669"/>
    <property type="project" value="InterPro"/>
</dbReference>
<dbReference type="SMR" id="B3LZ68"/>
<dbReference type="OrthoDB" id="5835829at2759"/>
<protein>
    <submittedName>
        <fullName evidence="6">Uncharacterized protein</fullName>
    </submittedName>
</protein>
<dbReference type="EMBL" id="CH902617">
    <property type="protein sequence ID" value="EDV42995.2"/>
    <property type="molecule type" value="Genomic_DNA"/>
</dbReference>
<dbReference type="FunCoup" id="B3LZ68">
    <property type="interactions" value="223"/>
</dbReference>
<dbReference type="FunFam" id="3.40.50.2000:FF:000050">
    <property type="entry name" value="UDP-glucuronosyltransferase"/>
    <property type="match status" value="1"/>
</dbReference>
<dbReference type="Proteomes" id="UP000007801">
    <property type="component" value="Unassembled WGS sequence"/>
</dbReference>
<keyword evidence="5" id="KW-0732">Signal</keyword>
<keyword evidence="3 6" id="KW-0808">Transferase</keyword>
<proteinExistence type="inferred from homology"/>
<evidence type="ECO:0000256" key="1">
    <source>
        <dbReference type="ARBA" id="ARBA00009995"/>
    </source>
</evidence>
<keyword evidence="4" id="KW-0472">Membrane</keyword>
<accession>B3LZ68</accession>
<organism evidence="6 7">
    <name type="scientific">Drosophila ananassae</name>
    <name type="common">Fruit fly</name>
    <dbReference type="NCBI Taxonomy" id="7217"/>
    <lineage>
        <taxon>Eukaryota</taxon>
        <taxon>Metazoa</taxon>
        <taxon>Ecdysozoa</taxon>
        <taxon>Arthropoda</taxon>
        <taxon>Hexapoda</taxon>
        <taxon>Insecta</taxon>
        <taxon>Pterygota</taxon>
        <taxon>Neoptera</taxon>
        <taxon>Endopterygota</taxon>
        <taxon>Diptera</taxon>
        <taxon>Brachycera</taxon>
        <taxon>Muscomorpha</taxon>
        <taxon>Ephydroidea</taxon>
        <taxon>Drosophilidae</taxon>
        <taxon>Drosophila</taxon>
        <taxon>Sophophora</taxon>
    </lineage>
</organism>
<sequence>MFPPGRWLLFWPTAMSLICWLEAARILFIAPYESYSQCALMSPYIHGLVDRGHELTVILAYKECMTIGNVTSIRIMDNHNIISDFEDIFLDSVVGSPGGKWAEMHTMANVMVKAGLNVLLNPGVQALIKTNVTFDLLILEAGYTDLLYGLAAHFNASLVGISTCGADWNINRLKDHGVSVVEEPIMPLVTPASGSIWDRLYTWYISTEEWLLFEMIFLPKLKMVHDYFFGHLDQSFLEIRHSFSLILLNQHFSMFRARPNAPGIIEVGGLHIPKVVPKLSKDLQVFIDEAEYGVIYFSLGVELKCKDLPTETLEMFVETFKSLPQRVIWKFEDEPFENLTQNIYMANFLPQQTILAHPNVKMFICHGGMLSVIEAVYYGKPLLGFPIYYDQFRNFEVLVDDGMALLMNINSFSGEDLKKSIDSLINNPTFSENALALSQRFRDRPMHPLEQTIYWTEYVLRYKGAKHMRVPHSNIKFAEYYSLDKFLLLGLRFFVTIFSVYFALSKWRCYLRYLVKFAKRFLPCFR</sequence>
<comment type="similarity">
    <text evidence="1">Belongs to the UDP-glycosyltransferase family.</text>
</comment>
<dbReference type="eggNOG" id="KOG1192">
    <property type="taxonomic scope" value="Eukaryota"/>
</dbReference>
<dbReference type="SUPFAM" id="SSF53756">
    <property type="entry name" value="UDP-Glycosyltransferase/glycogen phosphorylase"/>
    <property type="match status" value="1"/>
</dbReference>
<dbReference type="PANTHER" id="PTHR48043:SF159">
    <property type="entry name" value="EG:EG0003.4 PROTEIN-RELATED"/>
    <property type="match status" value="1"/>
</dbReference>
<dbReference type="InterPro" id="IPR050271">
    <property type="entry name" value="UDP-glycosyltransferase"/>
</dbReference>
<feature type="signal peptide" evidence="5">
    <location>
        <begin position="1"/>
        <end position="23"/>
    </location>
</feature>
<evidence type="ECO:0000313" key="6">
    <source>
        <dbReference type="EMBL" id="EDV42995.2"/>
    </source>
</evidence>
<name>B3LZ68_DROAN</name>
<evidence type="ECO:0000256" key="4">
    <source>
        <dbReference type="SAM" id="Phobius"/>
    </source>
</evidence>
<dbReference type="GeneID" id="6501037"/>
<reference evidence="6 7" key="1">
    <citation type="journal article" date="2007" name="Nature">
        <title>Evolution of genes and genomes on the Drosophila phylogeny.</title>
        <authorList>
            <consortium name="Drosophila 12 Genomes Consortium"/>
            <person name="Clark A.G."/>
            <person name="Eisen M.B."/>
            <person name="Smith D.R."/>
            <person name="Bergman C.M."/>
            <person name="Oliver B."/>
            <person name="Markow T.A."/>
            <person name="Kaufman T.C."/>
            <person name="Kellis M."/>
            <person name="Gelbart W."/>
            <person name="Iyer V.N."/>
            <person name="Pollard D.A."/>
            <person name="Sackton T.B."/>
            <person name="Larracuente A.M."/>
            <person name="Singh N.D."/>
            <person name="Abad J.P."/>
            <person name="Abt D.N."/>
            <person name="Adryan B."/>
            <person name="Aguade M."/>
            <person name="Akashi H."/>
            <person name="Anderson W.W."/>
            <person name="Aquadro C.F."/>
            <person name="Ardell D.H."/>
            <person name="Arguello R."/>
            <person name="Artieri C.G."/>
            <person name="Barbash D.A."/>
            <person name="Barker D."/>
            <person name="Barsanti P."/>
            <person name="Batterham P."/>
            <person name="Batzoglou S."/>
            <person name="Begun D."/>
            <person name="Bhutkar A."/>
            <person name="Blanco E."/>
            <person name="Bosak S.A."/>
            <person name="Bradley R.K."/>
            <person name="Brand A.D."/>
            <person name="Brent M.R."/>
            <person name="Brooks A.N."/>
            <person name="Brown R.H."/>
            <person name="Butlin R.K."/>
            <person name="Caggese C."/>
            <person name="Calvi B.R."/>
            <person name="Bernardo de Carvalho A."/>
            <person name="Caspi A."/>
            <person name="Castrezana S."/>
            <person name="Celniker S.E."/>
            <person name="Chang J.L."/>
            <person name="Chapple C."/>
            <person name="Chatterji S."/>
            <person name="Chinwalla A."/>
            <person name="Civetta A."/>
            <person name="Clifton S.W."/>
            <person name="Comeron J.M."/>
            <person name="Costello J.C."/>
            <person name="Coyne J.A."/>
            <person name="Daub J."/>
            <person name="David R.G."/>
            <person name="Delcher A.L."/>
            <person name="Delehaunty K."/>
            <person name="Do C.B."/>
            <person name="Ebling H."/>
            <person name="Edwards K."/>
            <person name="Eickbush T."/>
            <person name="Evans J.D."/>
            <person name="Filipski A."/>
            <person name="Findeiss S."/>
            <person name="Freyhult E."/>
            <person name="Fulton L."/>
            <person name="Fulton R."/>
            <person name="Garcia A.C."/>
            <person name="Gardiner A."/>
            <person name="Garfield D.A."/>
            <person name="Garvin B.E."/>
            <person name="Gibson G."/>
            <person name="Gilbert D."/>
            <person name="Gnerre S."/>
            <person name="Godfrey J."/>
            <person name="Good R."/>
            <person name="Gotea V."/>
            <person name="Gravely B."/>
            <person name="Greenberg A.J."/>
            <person name="Griffiths-Jones S."/>
            <person name="Gross S."/>
            <person name="Guigo R."/>
            <person name="Gustafson E.A."/>
            <person name="Haerty W."/>
            <person name="Hahn M.W."/>
            <person name="Halligan D.L."/>
            <person name="Halpern A.L."/>
            <person name="Halter G.M."/>
            <person name="Han M.V."/>
            <person name="Heger A."/>
            <person name="Hillier L."/>
            <person name="Hinrichs A.S."/>
            <person name="Holmes I."/>
            <person name="Hoskins R.A."/>
            <person name="Hubisz M.J."/>
            <person name="Hultmark D."/>
            <person name="Huntley M.A."/>
            <person name="Jaffe D.B."/>
            <person name="Jagadeeshan S."/>
            <person name="Jeck W.R."/>
            <person name="Johnson J."/>
            <person name="Jones C.D."/>
            <person name="Jordan W.C."/>
            <person name="Karpen G.H."/>
            <person name="Kataoka E."/>
            <person name="Keightley P.D."/>
            <person name="Kheradpour P."/>
            <person name="Kirkness E.F."/>
            <person name="Koerich L.B."/>
            <person name="Kristiansen K."/>
            <person name="Kudrna D."/>
            <person name="Kulathinal R.J."/>
            <person name="Kumar S."/>
            <person name="Kwok R."/>
            <person name="Lander E."/>
            <person name="Langley C.H."/>
            <person name="Lapoint R."/>
            <person name="Lazzaro B.P."/>
            <person name="Lee S.J."/>
            <person name="Levesque L."/>
            <person name="Li R."/>
            <person name="Lin C.F."/>
            <person name="Lin M.F."/>
            <person name="Lindblad-Toh K."/>
            <person name="Llopart A."/>
            <person name="Long M."/>
            <person name="Low L."/>
            <person name="Lozovsky E."/>
            <person name="Lu J."/>
            <person name="Luo M."/>
            <person name="Machado C.A."/>
            <person name="Makalowski W."/>
            <person name="Marzo M."/>
            <person name="Matsuda M."/>
            <person name="Matzkin L."/>
            <person name="McAllister B."/>
            <person name="McBride C.S."/>
            <person name="McKernan B."/>
            <person name="McKernan K."/>
            <person name="Mendez-Lago M."/>
            <person name="Minx P."/>
            <person name="Mollenhauer M.U."/>
            <person name="Montooth K."/>
            <person name="Mount S.M."/>
            <person name="Mu X."/>
            <person name="Myers E."/>
            <person name="Negre B."/>
            <person name="Newfeld S."/>
            <person name="Nielsen R."/>
            <person name="Noor M.A."/>
            <person name="O'Grady P."/>
            <person name="Pachter L."/>
            <person name="Papaceit M."/>
            <person name="Parisi M.J."/>
            <person name="Parisi M."/>
            <person name="Parts L."/>
            <person name="Pedersen J.S."/>
            <person name="Pesole G."/>
            <person name="Phillippy A.M."/>
            <person name="Ponting C.P."/>
            <person name="Pop M."/>
            <person name="Porcelli D."/>
            <person name="Powell J.R."/>
            <person name="Prohaska S."/>
            <person name="Pruitt K."/>
            <person name="Puig M."/>
            <person name="Quesneville H."/>
            <person name="Ram K.R."/>
            <person name="Rand D."/>
            <person name="Rasmussen M.D."/>
            <person name="Reed L.K."/>
            <person name="Reenan R."/>
            <person name="Reily A."/>
            <person name="Remington K.A."/>
            <person name="Rieger T.T."/>
            <person name="Ritchie M.G."/>
            <person name="Robin C."/>
            <person name="Rogers Y.H."/>
            <person name="Rohde C."/>
            <person name="Rozas J."/>
            <person name="Rubenfield M.J."/>
            <person name="Ruiz A."/>
            <person name="Russo S."/>
            <person name="Salzberg S.L."/>
            <person name="Sanchez-Gracia A."/>
            <person name="Saranga D.J."/>
            <person name="Sato H."/>
            <person name="Schaeffer S.W."/>
            <person name="Schatz M.C."/>
            <person name="Schlenke T."/>
            <person name="Schwartz R."/>
            <person name="Segarra C."/>
            <person name="Singh R.S."/>
            <person name="Sirot L."/>
            <person name="Sirota M."/>
            <person name="Sisneros N.B."/>
            <person name="Smith C.D."/>
            <person name="Smith T.F."/>
            <person name="Spieth J."/>
            <person name="Stage D.E."/>
            <person name="Stark A."/>
            <person name="Stephan W."/>
            <person name="Strausberg R.L."/>
            <person name="Strempel S."/>
            <person name="Sturgill D."/>
            <person name="Sutton G."/>
            <person name="Sutton G.G."/>
            <person name="Tao W."/>
            <person name="Teichmann S."/>
            <person name="Tobari Y.N."/>
            <person name="Tomimura Y."/>
            <person name="Tsolas J.M."/>
            <person name="Valente V.L."/>
            <person name="Venter E."/>
            <person name="Venter J.C."/>
            <person name="Vicario S."/>
            <person name="Vieira F.G."/>
            <person name="Vilella A.J."/>
            <person name="Villasante A."/>
            <person name="Walenz B."/>
            <person name="Wang J."/>
            <person name="Wasserman M."/>
            <person name="Watts T."/>
            <person name="Wilson D."/>
            <person name="Wilson R.K."/>
            <person name="Wing R.A."/>
            <person name="Wolfner M.F."/>
            <person name="Wong A."/>
            <person name="Wong G.K."/>
            <person name="Wu C.I."/>
            <person name="Wu G."/>
            <person name="Yamamoto D."/>
            <person name="Yang H.P."/>
            <person name="Yang S.P."/>
            <person name="Yorke J.A."/>
            <person name="Yoshida K."/>
            <person name="Zdobnov E."/>
            <person name="Zhang P."/>
            <person name="Zhang Y."/>
            <person name="Zimin A.V."/>
            <person name="Baldwin J."/>
            <person name="Abdouelleil A."/>
            <person name="Abdulkadir J."/>
            <person name="Abebe A."/>
            <person name="Abera B."/>
            <person name="Abreu J."/>
            <person name="Acer S.C."/>
            <person name="Aftuck L."/>
            <person name="Alexander A."/>
            <person name="An P."/>
            <person name="Anderson E."/>
            <person name="Anderson S."/>
            <person name="Arachi H."/>
            <person name="Azer M."/>
            <person name="Bachantsang P."/>
            <person name="Barry A."/>
            <person name="Bayul T."/>
            <person name="Berlin A."/>
            <person name="Bessette D."/>
            <person name="Bloom T."/>
            <person name="Blye J."/>
            <person name="Boguslavskiy L."/>
            <person name="Bonnet C."/>
            <person name="Boukhgalter B."/>
            <person name="Bourzgui I."/>
            <person name="Brown A."/>
            <person name="Cahill P."/>
            <person name="Channer S."/>
            <person name="Cheshatsang Y."/>
            <person name="Chuda L."/>
            <person name="Citroen M."/>
            <person name="Collymore A."/>
            <person name="Cooke P."/>
            <person name="Costello M."/>
            <person name="D'Aco K."/>
            <person name="Daza R."/>
            <person name="De Haan G."/>
            <person name="DeGray S."/>
            <person name="DeMaso C."/>
            <person name="Dhargay N."/>
            <person name="Dooley K."/>
            <person name="Dooley E."/>
            <person name="Doricent M."/>
            <person name="Dorje P."/>
            <person name="Dorjee K."/>
            <person name="Dupes A."/>
            <person name="Elong R."/>
            <person name="Falk J."/>
            <person name="Farina A."/>
            <person name="Faro S."/>
            <person name="Ferguson D."/>
            <person name="Fisher S."/>
            <person name="Foley C.D."/>
            <person name="Franke A."/>
            <person name="Friedrich D."/>
            <person name="Gadbois L."/>
            <person name="Gearin G."/>
            <person name="Gearin C.R."/>
            <person name="Giannoukos G."/>
            <person name="Goode T."/>
            <person name="Graham J."/>
            <person name="Grandbois E."/>
            <person name="Grewal S."/>
            <person name="Gyaltsen K."/>
            <person name="Hafez N."/>
            <person name="Hagos B."/>
            <person name="Hall J."/>
            <person name="Henson C."/>
            <person name="Hollinger A."/>
            <person name="Honan T."/>
            <person name="Huard M.D."/>
            <person name="Hughes L."/>
            <person name="Hurhula B."/>
            <person name="Husby M.E."/>
            <person name="Kamat A."/>
            <person name="Kanga B."/>
            <person name="Kashin S."/>
            <person name="Khazanovich D."/>
            <person name="Kisner P."/>
            <person name="Lance K."/>
            <person name="Lara M."/>
            <person name="Lee W."/>
            <person name="Lennon N."/>
            <person name="Letendre F."/>
            <person name="LeVine R."/>
            <person name="Lipovsky A."/>
            <person name="Liu X."/>
            <person name="Liu J."/>
            <person name="Liu S."/>
            <person name="Lokyitsang T."/>
            <person name="Lokyitsang Y."/>
            <person name="Lubonja R."/>
            <person name="Lui A."/>
            <person name="MacDonald P."/>
            <person name="Magnisalis V."/>
            <person name="Maru K."/>
            <person name="Matthews C."/>
            <person name="McCusker W."/>
            <person name="McDonough S."/>
            <person name="Mehta T."/>
            <person name="Meldrim J."/>
            <person name="Meneus L."/>
            <person name="Mihai O."/>
            <person name="Mihalev A."/>
            <person name="Mihova T."/>
            <person name="Mittelman R."/>
            <person name="Mlenga V."/>
            <person name="Montmayeur A."/>
            <person name="Mulrain L."/>
            <person name="Navidi A."/>
            <person name="Naylor J."/>
            <person name="Negash T."/>
            <person name="Nguyen T."/>
            <person name="Nguyen N."/>
            <person name="Nicol R."/>
            <person name="Norbu C."/>
            <person name="Norbu N."/>
            <person name="Novod N."/>
            <person name="O'Neill B."/>
            <person name="Osman S."/>
            <person name="Markiewicz E."/>
            <person name="Oyono O.L."/>
            <person name="Patti C."/>
            <person name="Phunkhang P."/>
            <person name="Pierre F."/>
            <person name="Priest M."/>
            <person name="Raghuraman S."/>
            <person name="Rege F."/>
            <person name="Reyes R."/>
            <person name="Rise C."/>
            <person name="Rogov P."/>
            <person name="Ross K."/>
            <person name="Ryan E."/>
            <person name="Settipalli S."/>
            <person name="Shea T."/>
            <person name="Sherpa N."/>
            <person name="Shi L."/>
            <person name="Shih D."/>
            <person name="Sparrow T."/>
            <person name="Spaulding J."/>
            <person name="Stalker J."/>
            <person name="Stange-Thomann N."/>
            <person name="Stavropoulos S."/>
            <person name="Stone C."/>
            <person name="Strader C."/>
            <person name="Tesfaye S."/>
            <person name="Thomson T."/>
            <person name="Thoulutsang Y."/>
            <person name="Thoulutsang D."/>
            <person name="Topham K."/>
            <person name="Topping I."/>
            <person name="Tsamla T."/>
            <person name="Vassiliev H."/>
            <person name="Vo A."/>
            <person name="Wangchuk T."/>
            <person name="Wangdi T."/>
            <person name="Weiand M."/>
            <person name="Wilkinson J."/>
            <person name="Wilson A."/>
            <person name="Yadav S."/>
            <person name="Young G."/>
            <person name="Yu Q."/>
            <person name="Zembek L."/>
            <person name="Zhong D."/>
            <person name="Zimmer A."/>
            <person name="Zwirko Z."/>
            <person name="Jaffe D.B."/>
            <person name="Alvarez P."/>
            <person name="Brockman W."/>
            <person name="Butler J."/>
            <person name="Chin C."/>
            <person name="Gnerre S."/>
            <person name="Grabherr M."/>
            <person name="Kleber M."/>
            <person name="Mauceli E."/>
            <person name="MacCallum I."/>
        </authorList>
    </citation>
    <scope>NUCLEOTIDE SEQUENCE [LARGE SCALE GENOMIC DNA]</scope>
    <source>
        <strain evidence="7">Tucson 14024-0371.13</strain>
    </source>
</reference>
<dbReference type="InParanoid" id="B3LZ68"/>
<gene>
    <name evidence="6" type="primary">Dana\GF18259</name>
    <name evidence="6" type="synonym">dana_GLEANR_19518</name>
    <name evidence="6" type="ORF">GF18259</name>
</gene>
<evidence type="ECO:0000256" key="2">
    <source>
        <dbReference type="ARBA" id="ARBA00022676"/>
    </source>
</evidence>
<dbReference type="Gene3D" id="3.40.50.2000">
    <property type="entry name" value="Glycogen Phosphorylase B"/>
    <property type="match status" value="1"/>
</dbReference>
<dbReference type="CTD" id="53501"/>
<dbReference type="InterPro" id="IPR002213">
    <property type="entry name" value="UDP_glucos_trans"/>
</dbReference>
<feature type="transmembrane region" description="Helical" evidence="4">
    <location>
        <begin position="486"/>
        <end position="504"/>
    </location>
</feature>
<dbReference type="Pfam" id="PF00201">
    <property type="entry name" value="UDPGT"/>
    <property type="match status" value="1"/>
</dbReference>